<dbReference type="Proteomes" id="UP001156614">
    <property type="component" value="Unassembled WGS sequence"/>
</dbReference>
<evidence type="ECO:0000313" key="4">
    <source>
        <dbReference type="EMBL" id="GLQ62894.1"/>
    </source>
</evidence>
<feature type="domain" description="Soluble ligand binding" evidence="3">
    <location>
        <begin position="210"/>
        <end position="257"/>
    </location>
</feature>
<reference evidence="5" key="1">
    <citation type="journal article" date="2019" name="Int. J. Syst. Evol. Microbiol.">
        <title>The Global Catalogue of Microorganisms (GCM) 10K type strain sequencing project: providing services to taxonomists for standard genome sequencing and annotation.</title>
        <authorList>
            <consortium name="The Broad Institute Genomics Platform"/>
            <consortium name="The Broad Institute Genome Sequencing Center for Infectious Disease"/>
            <person name="Wu L."/>
            <person name="Ma J."/>
        </authorList>
    </citation>
    <scope>NUCLEOTIDE SEQUENCE [LARGE SCALE GENOMIC DNA]</scope>
    <source>
        <strain evidence="5">NBRC 3267</strain>
    </source>
</reference>
<dbReference type="Gene3D" id="3.30.1950.10">
    <property type="entry name" value="wza like domain"/>
    <property type="match status" value="1"/>
</dbReference>
<accession>A0AAV5NEN4</accession>
<evidence type="ECO:0000259" key="3">
    <source>
        <dbReference type="Pfam" id="PF10531"/>
    </source>
</evidence>
<dbReference type="AlphaFoldDB" id="A0AAV5NEN4"/>
<keyword evidence="1" id="KW-0732">Signal</keyword>
<name>A0AAV5NEN4_9PROT</name>
<dbReference type="InterPro" id="IPR019554">
    <property type="entry name" value="Soluble_ligand-bd"/>
</dbReference>
<dbReference type="GO" id="GO:0015159">
    <property type="term" value="F:polysaccharide transmembrane transporter activity"/>
    <property type="evidence" value="ECO:0007669"/>
    <property type="project" value="InterPro"/>
</dbReference>
<dbReference type="EMBL" id="BSNU01000003">
    <property type="protein sequence ID" value="GLQ62894.1"/>
    <property type="molecule type" value="Genomic_DNA"/>
</dbReference>
<dbReference type="Gene3D" id="3.10.560.10">
    <property type="entry name" value="Outer membrane lipoprotein wza domain like"/>
    <property type="match status" value="2"/>
</dbReference>
<dbReference type="PANTHER" id="PTHR33619">
    <property type="entry name" value="POLYSACCHARIDE EXPORT PROTEIN GFCE-RELATED"/>
    <property type="match status" value="1"/>
</dbReference>
<evidence type="ECO:0000313" key="5">
    <source>
        <dbReference type="Proteomes" id="UP001156614"/>
    </source>
</evidence>
<dbReference type="PANTHER" id="PTHR33619:SF3">
    <property type="entry name" value="POLYSACCHARIDE EXPORT PROTEIN GFCE-RELATED"/>
    <property type="match status" value="1"/>
</dbReference>
<protein>
    <submittedName>
        <fullName evidence="4">Capsule polysaccharide export outer membrane protein CtrA</fullName>
    </submittedName>
</protein>
<sequence length="418" mass="43955">MIVYPKQRAAMPTNSLIGSSRCSSVLGLSQVALLLILGGCSALPDSGPTERGVLSEARDTKRNPLDFAVVRLSPDVAAILAAEVTPLVSSLDTANNPPAHNDRIGAGDVLTIAVFELGNGLFSSSGSMSAAGQSGDVGAISHGTTGVTTSNLPPTEVESDGTIAIPYAGRLYVSGLTPQQAAASIRARLIGKSQNAEVMVRIASDISNTVIVSGSVHHPGRVVLSTAQERLSDVVAIAGGAMYPPEDTQIQVVRGNRAAQTDLGTLETYPAEDLRARPGDRLHVVYQPRSYTVFGAAGKQATEVRFETPHVSLAEALARVGGPADERADPNAAFLFRFETPETARRLGLTTAATPKGVPVVYQVDLMSPTSYFLTQQIPVKSKDVLLVANARTNRFYKFNQLISTLVSPAITAAWIAK</sequence>
<proteinExistence type="predicted"/>
<dbReference type="Pfam" id="PF02563">
    <property type="entry name" value="Poly_export"/>
    <property type="match status" value="1"/>
</dbReference>
<feature type="domain" description="Polysaccharide export protein N-terminal" evidence="2">
    <location>
        <begin position="97"/>
        <end position="202"/>
    </location>
</feature>
<comment type="caution">
    <text evidence="4">The sequence shown here is derived from an EMBL/GenBank/DDBJ whole genome shotgun (WGS) entry which is preliminary data.</text>
</comment>
<keyword evidence="5" id="KW-1185">Reference proteome</keyword>
<organism evidence="4 5">
    <name type="scientific">Gluconobacter cerinus</name>
    <dbReference type="NCBI Taxonomy" id="38307"/>
    <lineage>
        <taxon>Bacteria</taxon>
        <taxon>Pseudomonadati</taxon>
        <taxon>Pseudomonadota</taxon>
        <taxon>Alphaproteobacteria</taxon>
        <taxon>Acetobacterales</taxon>
        <taxon>Acetobacteraceae</taxon>
        <taxon>Gluconobacter</taxon>
    </lineage>
</organism>
<evidence type="ECO:0000259" key="2">
    <source>
        <dbReference type="Pfam" id="PF02563"/>
    </source>
</evidence>
<dbReference type="InterPro" id="IPR003715">
    <property type="entry name" value="Poly_export_N"/>
</dbReference>
<dbReference type="InterPro" id="IPR049712">
    <property type="entry name" value="Poly_export"/>
</dbReference>
<gene>
    <name evidence="4" type="primary">ctrA</name>
    <name evidence="4" type="ORF">GCM10007867_17390</name>
</gene>
<evidence type="ECO:0000256" key="1">
    <source>
        <dbReference type="ARBA" id="ARBA00022729"/>
    </source>
</evidence>
<dbReference type="Pfam" id="PF10531">
    <property type="entry name" value="SLBB"/>
    <property type="match status" value="1"/>
</dbReference>